<reference evidence="8 9" key="1">
    <citation type="submission" date="2019-03" db="EMBL/GenBank/DDBJ databases">
        <title>Sequencing the genomes of 1000 actinobacteria strains.</title>
        <authorList>
            <person name="Klenk H.-P."/>
        </authorList>
    </citation>
    <scope>NUCLEOTIDE SEQUENCE [LARGE SCALE GENOMIC DNA]</scope>
    <source>
        <strain evidence="8 9">DSM 44969</strain>
    </source>
</reference>
<dbReference type="SUPFAM" id="SSF55811">
    <property type="entry name" value="Nudix"/>
    <property type="match status" value="1"/>
</dbReference>
<dbReference type="InterPro" id="IPR000086">
    <property type="entry name" value="NUDIX_hydrolase_dom"/>
</dbReference>
<dbReference type="GO" id="GO:0010945">
    <property type="term" value="F:coenzyme A diphosphatase activity"/>
    <property type="evidence" value="ECO:0007669"/>
    <property type="project" value="InterPro"/>
</dbReference>
<dbReference type="Proteomes" id="UP000295560">
    <property type="component" value="Unassembled WGS sequence"/>
</dbReference>
<dbReference type="PANTHER" id="PTHR12992">
    <property type="entry name" value="NUDIX HYDROLASE"/>
    <property type="match status" value="1"/>
</dbReference>
<dbReference type="Gene3D" id="3.90.79.10">
    <property type="entry name" value="Nucleoside Triphosphate Pyrophosphohydrolase"/>
    <property type="match status" value="1"/>
</dbReference>
<comment type="cofactor">
    <cofactor evidence="1">
        <name>Mn(2+)</name>
        <dbReference type="ChEBI" id="CHEBI:29035"/>
    </cofactor>
</comment>
<dbReference type="OrthoDB" id="9802805at2"/>
<evidence type="ECO:0000313" key="8">
    <source>
        <dbReference type="EMBL" id="TCK21508.1"/>
    </source>
</evidence>
<accession>A0A4R1HI90</accession>
<evidence type="ECO:0000256" key="4">
    <source>
        <dbReference type="ARBA" id="ARBA00022801"/>
    </source>
</evidence>
<dbReference type="PROSITE" id="PS51462">
    <property type="entry name" value="NUDIX"/>
    <property type="match status" value="1"/>
</dbReference>
<evidence type="ECO:0000256" key="3">
    <source>
        <dbReference type="ARBA" id="ARBA00022723"/>
    </source>
</evidence>
<evidence type="ECO:0000256" key="6">
    <source>
        <dbReference type="ARBA" id="ARBA00023211"/>
    </source>
</evidence>
<dbReference type="GO" id="GO:0046872">
    <property type="term" value="F:metal ion binding"/>
    <property type="evidence" value="ECO:0007669"/>
    <property type="project" value="UniProtKB-KW"/>
</dbReference>
<evidence type="ECO:0000259" key="7">
    <source>
        <dbReference type="PROSITE" id="PS51462"/>
    </source>
</evidence>
<comment type="caution">
    <text evidence="8">The sequence shown here is derived from an EMBL/GenBank/DDBJ whole genome shotgun (WGS) entry which is preliminary data.</text>
</comment>
<evidence type="ECO:0000256" key="1">
    <source>
        <dbReference type="ARBA" id="ARBA00001936"/>
    </source>
</evidence>
<dbReference type="InterPro" id="IPR015797">
    <property type="entry name" value="NUDIX_hydrolase-like_dom_sf"/>
</dbReference>
<dbReference type="Pfam" id="PF00293">
    <property type="entry name" value="NUDIX"/>
    <property type="match status" value="1"/>
</dbReference>
<dbReference type="RefSeq" id="WP_132430255.1">
    <property type="nucleotide sequence ID" value="NZ_SMFZ01000002.1"/>
</dbReference>
<sequence length="232" mass="24929">MTEGVLRWLSAEFAPAPVPDGWAGAVRALGALRPSDISHNDLAALEPSPRQAAVLVLLADDGPDGPDVLLQRRSGGLRSHAGEVSFPGGRREDADHGPVDTALREAAEETGLDPSGVDPLVLLPRLVLGTGYHVTGVVAYWRTPVPVTAVDHDETAEVFRMPLARLADPAVRLAVHHPMGWSGPAFDVEGMVIWGYTSEVLGAVLRAGGWERPWTPGESVELDRAWERARRR</sequence>
<keyword evidence="6" id="KW-0464">Manganese</keyword>
<name>A0A4R1HI90_PSEEN</name>
<keyword evidence="9" id="KW-1185">Reference proteome</keyword>
<keyword evidence="5" id="KW-0460">Magnesium</keyword>
<feature type="domain" description="Nudix hydrolase" evidence="7">
    <location>
        <begin position="49"/>
        <end position="187"/>
    </location>
</feature>
<gene>
    <name evidence="8" type="ORF">EV378_5496</name>
</gene>
<dbReference type="PANTHER" id="PTHR12992:SF11">
    <property type="entry name" value="MITOCHONDRIAL COENZYME A DIPHOSPHATASE NUDT8"/>
    <property type="match status" value="1"/>
</dbReference>
<dbReference type="AlphaFoldDB" id="A0A4R1HI90"/>
<evidence type="ECO:0000313" key="9">
    <source>
        <dbReference type="Proteomes" id="UP000295560"/>
    </source>
</evidence>
<dbReference type="InterPro" id="IPR045121">
    <property type="entry name" value="CoAse"/>
</dbReference>
<keyword evidence="3" id="KW-0479">Metal-binding</keyword>
<dbReference type="CDD" id="cd03426">
    <property type="entry name" value="NUDIX_CoAse_Nudt7"/>
    <property type="match status" value="1"/>
</dbReference>
<protein>
    <submittedName>
        <fullName evidence="8">NUDIX domain-containing protein</fullName>
    </submittedName>
</protein>
<evidence type="ECO:0000256" key="5">
    <source>
        <dbReference type="ARBA" id="ARBA00022842"/>
    </source>
</evidence>
<organism evidence="8 9">
    <name type="scientific">Pseudonocardia endophytica</name>
    <dbReference type="NCBI Taxonomy" id="401976"/>
    <lineage>
        <taxon>Bacteria</taxon>
        <taxon>Bacillati</taxon>
        <taxon>Actinomycetota</taxon>
        <taxon>Actinomycetes</taxon>
        <taxon>Pseudonocardiales</taxon>
        <taxon>Pseudonocardiaceae</taxon>
        <taxon>Pseudonocardia</taxon>
    </lineage>
</organism>
<dbReference type="EMBL" id="SMFZ01000002">
    <property type="protein sequence ID" value="TCK21508.1"/>
    <property type="molecule type" value="Genomic_DNA"/>
</dbReference>
<proteinExistence type="predicted"/>
<comment type="cofactor">
    <cofactor evidence="2">
        <name>Mg(2+)</name>
        <dbReference type="ChEBI" id="CHEBI:18420"/>
    </cofactor>
</comment>
<keyword evidence="4" id="KW-0378">Hydrolase</keyword>
<evidence type="ECO:0000256" key="2">
    <source>
        <dbReference type="ARBA" id="ARBA00001946"/>
    </source>
</evidence>